<accession>A0A1G5FXQ5</accession>
<dbReference type="PANTHER" id="PTHR19271:SF16">
    <property type="entry name" value="CYTOCHROME B"/>
    <property type="match status" value="1"/>
</dbReference>
<dbReference type="Pfam" id="PF00033">
    <property type="entry name" value="Cytochrome_B"/>
    <property type="match status" value="1"/>
</dbReference>
<name>A0A1G5FXQ5_9BACT</name>
<dbReference type="GO" id="GO:0016491">
    <property type="term" value="F:oxidoreductase activity"/>
    <property type="evidence" value="ECO:0007669"/>
    <property type="project" value="InterPro"/>
</dbReference>
<evidence type="ECO:0000313" key="4">
    <source>
        <dbReference type="Proteomes" id="UP000198870"/>
    </source>
</evidence>
<feature type="transmembrane region" description="Helical" evidence="1">
    <location>
        <begin position="313"/>
        <end position="333"/>
    </location>
</feature>
<dbReference type="GO" id="GO:0016020">
    <property type="term" value="C:membrane"/>
    <property type="evidence" value="ECO:0007669"/>
    <property type="project" value="InterPro"/>
</dbReference>
<feature type="transmembrane region" description="Helical" evidence="1">
    <location>
        <begin position="140"/>
        <end position="160"/>
    </location>
</feature>
<reference evidence="3 4" key="1">
    <citation type="submission" date="2016-10" db="EMBL/GenBank/DDBJ databases">
        <authorList>
            <person name="de Groot N.N."/>
        </authorList>
    </citation>
    <scope>NUCLEOTIDE SEQUENCE [LARGE SCALE GENOMIC DNA]</scope>
    <source>
        <strain evidence="3 4">AA1</strain>
    </source>
</reference>
<keyword evidence="1" id="KW-1133">Transmembrane helix</keyword>
<feature type="transmembrane region" description="Helical" evidence="1">
    <location>
        <begin position="107"/>
        <end position="128"/>
    </location>
</feature>
<dbReference type="Gene3D" id="1.20.810.10">
    <property type="entry name" value="Cytochrome Bc1 Complex, Chain C"/>
    <property type="match status" value="1"/>
</dbReference>
<dbReference type="PROSITE" id="PS51002">
    <property type="entry name" value="CYTB_NTER"/>
    <property type="match status" value="1"/>
</dbReference>
<gene>
    <name evidence="3" type="ORF">SAMN05216233_10977</name>
</gene>
<proteinExistence type="predicted"/>
<evidence type="ECO:0000259" key="2">
    <source>
        <dbReference type="PROSITE" id="PS51002"/>
    </source>
</evidence>
<dbReference type="OrthoDB" id="9804503at2"/>
<dbReference type="GO" id="GO:0022904">
    <property type="term" value="P:respiratory electron transport chain"/>
    <property type="evidence" value="ECO:0007669"/>
    <property type="project" value="InterPro"/>
</dbReference>
<feature type="transmembrane region" description="Helical" evidence="1">
    <location>
        <begin position="47"/>
        <end position="80"/>
    </location>
</feature>
<dbReference type="RefSeq" id="WP_092211147.1">
    <property type="nucleotide sequence ID" value="NZ_FMUX01000009.1"/>
</dbReference>
<feature type="transmembrane region" description="Helical" evidence="1">
    <location>
        <begin position="260"/>
        <end position="281"/>
    </location>
</feature>
<protein>
    <submittedName>
        <fullName evidence="3">Cytochrome b subunit of the bc complex</fullName>
    </submittedName>
</protein>
<evidence type="ECO:0000256" key="1">
    <source>
        <dbReference type="SAM" id="Phobius"/>
    </source>
</evidence>
<dbReference type="AlphaFoldDB" id="A0A1G5FXQ5"/>
<dbReference type="InterPro" id="IPR027387">
    <property type="entry name" value="Cytb/b6-like_sf"/>
</dbReference>
<dbReference type="STRING" id="419481.SAMN05216233_10977"/>
<dbReference type="Proteomes" id="UP000198870">
    <property type="component" value="Unassembled WGS sequence"/>
</dbReference>
<feature type="transmembrane region" description="Helical" evidence="1">
    <location>
        <begin position="202"/>
        <end position="223"/>
    </location>
</feature>
<dbReference type="GO" id="GO:0009055">
    <property type="term" value="F:electron transfer activity"/>
    <property type="evidence" value="ECO:0007669"/>
    <property type="project" value="InterPro"/>
</dbReference>
<keyword evidence="1" id="KW-0472">Membrane</keyword>
<feature type="transmembrane region" description="Helical" evidence="1">
    <location>
        <begin position="358"/>
        <end position="377"/>
    </location>
</feature>
<evidence type="ECO:0000313" key="3">
    <source>
        <dbReference type="EMBL" id="SCY44142.1"/>
    </source>
</evidence>
<dbReference type="SUPFAM" id="SSF81342">
    <property type="entry name" value="Transmembrane di-heme cytochromes"/>
    <property type="match status" value="1"/>
</dbReference>
<dbReference type="PANTHER" id="PTHR19271">
    <property type="entry name" value="CYTOCHROME B"/>
    <property type="match status" value="1"/>
</dbReference>
<keyword evidence="4" id="KW-1185">Reference proteome</keyword>
<dbReference type="EMBL" id="FMUX01000009">
    <property type="protein sequence ID" value="SCY44142.1"/>
    <property type="molecule type" value="Genomic_DNA"/>
</dbReference>
<dbReference type="InterPro" id="IPR016174">
    <property type="entry name" value="Di-haem_cyt_TM"/>
</dbReference>
<feature type="transmembrane region" description="Helical" evidence="1">
    <location>
        <begin position="427"/>
        <end position="448"/>
    </location>
</feature>
<feature type="transmembrane region" description="Helical" evidence="1">
    <location>
        <begin position="397"/>
        <end position="415"/>
    </location>
</feature>
<organism evidence="3 4">
    <name type="scientific">Desulfoluna spongiiphila</name>
    <dbReference type="NCBI Taxonomy" id="419481"/>
    <lineage>
        <taxon>Bacteria</taxon>
        <taxon>Pseudomonadati</taxon>
        <taxon>Thermodesulfobacteriota</taxon>
        <taxon>Desulfobacteria</taxon>
        <taxon>Desulfobacterales</taxon>
        <taxon>Desulfolunaceae</taxon>
        <taxon>Desulfoluna</taxon>
    </lineage>
</organism>
<dbReference type="InterPro" id="IPR005797">
    <property type="entry name" value="Cyt_b/b6_N"/>
</dbReference>
<keyword evidence="1" id="KW-0812">Transmembrane</keyword>
<sequence>MAEAKTVFTRLRRSISYPPVRPGTEKKRAWAAYENLILHIHPRKVPLASLTFTLTWGLGGMCAVLFFLLAASGMLLLFVYEPFPEKAYQSVLTLQNEVLFGQLVRNLHYWSANFLILAAFLHLLRVFYTGAFHSVRQFNWVIGVFLFTGIILSNFTGYLLPWDQLSYWAVTISTGMTEYIPLVGGWIQTTLQGSDDTGSHTLMIFFTLHTTVLPGAMVTLMAYHFWRIRKAGGVVLPPSHGQTGQPPMVDTLPNLAVREAVTALILLAVLLIVSVAFNAPLGEMANPGLSPNPAKAPWYFMGFQELLLHVHPSFAVCFIPAALFLLCLILPYFRYDHPSGDHEPPSGIWFVSTRGKRAGIIAAITAGLFVPAAIVINEYAPGFSGWFPGLPPIVTDGIVPTGMACAAIAVFYRLIKTRVASVNTETTLALFTLAVVSFALLTLTGVWFRGEGMGLAQPFWSLISGD</sequence>
<feature type="domain" description="Cytochrome b/b6 N-terminal region profile" evidence="2">
    <location>
        <begin position="20"/>
        <end position="237"/>
    </location>
</feature>